<reference evidence="1" key="1">
    <citation type="journal article" date="2014" name="Front. Microbiol.">
        <title>High frequency of phylogenetically diverse reductive dehalogenase-homologous genes in deep subseafloor sedimentary metagenomes.</title>
        <authorList>
            <person name="Kawai M."/>
            <person name="Futagami T."/>
            <person name="Toyoda A."/>
            <person name="Takaki Y."/>
            <person name="Nishi S."/>
            <person name="Hori S."/>
            <person name="Arai W."/>
            <person name="Tsubouchi T."/>
            <person name="Morono Y."/>
            <person name="Uchiyama I."/>
            <person name="Ito T."/>
            <person name="Fujiyama A."/>
            <person name="Inagaki F."/>
            <person name="Takami H."/>
        </authorList>
    </citation>
    <scope>NUCLEOTIDE SEQUENCE</scope>
    <source>
        <strain evidence="1">Expedition CK06-06</strain>
    </source>
</reference>
<comment type="caution">
    <text evidence="1">The sequence shown here is derived from an EMBL/GenBank/DDBJ whole genome shotgun (WGS) entry which is preliminary data.</text>
</comment>
<accession>X1MPN0</accession>
<gene>
    <name evidence="1" type="ORF">S06H3_11537</name>
</gene>
<proteinExistence type="predicted"/>
<evidence type="ECO:0000313" key="1">
    <source>
        <dbReference type="EMBL" id="GAI16645.1"/>
    </source>
</evidence>
<dbReference type="EMBL" id="BARV01005625">
    <property type="protein sequence ID" value="GAI16645.1"/>
    <property type="molecule type" value="Genomic_DNA"/>
</dbReference>
<protein>
    <submittedName>
        <fullName evidence="1">Uncharacterized protein</fullName>
    </submittedName>
</protein>
<name>X1MPN0_9ZZZZ</name>
<sequence>MIGSKYGGPIKTDPTAKYEPTIMPANAWRRDPQQQAIILTFFTWTPTFLATLSFNPIAKNCQPIGLK</sequence>
<organism evidence="1">
    <name type="scientific">marine sediment metagenome</name>
    <dbReference type="NCBI Taxonomy" id="412755"/>
    <lineage>
        <taxon>unclassified sequences</taxon>
        <taxon>metagenomes</taxon>
        <taxon>ecological metagenomes</taxon>
    </lineage>
</organism>
<dbReference type="AlphaFoldDB" id="X1MPN0"/>